<reference evidence="2" key="2">
    <citation type="submission" date="2023-06" db="EMBL/GenBank/DDBJ databases">
        <authorList>
            <consortium name="Lawrence Berkeley National Laboratory"/>
            <person name="Haridas S."/>
            <person name="Hensen N."/>
            <person name="Bonometti L."/>
            <person name="Westerberg I."/>
            <person name="Brannstrom I.O."/>
            <person name="Guillou S."/>
            <person name="Cros-Aarteil S."/>
            <person name="Calhoun S."/>
            <person name="Kuo A."/>
            <person name="Mondo S."/>
            <person name="Pangilinan J."/>
            <person name="Riley R."/>
            <person name="Labutti K."/>
            <person name="Andreopoulos B."/>
            <person name="Lipzen A."/>
            <person name="Chen C."/>
            <person name="Yanf M."/>
            <person name="Daum C."/>
            <person name="Ng V."/>
            <person name="Clum A."/>
            <person name="Steindorff A."/>
            <person name="Ohm R."/>
            <person name="Martin F."/>
            <person name="Silar P."/>
            <person name="Natvig D."/>
            <person name="Lalanne C."/>
            <person name="Gautier V."/>
            <person name="Ament-Velasquez S.L."/>
            <person name="Kruys A."/>
            <person name="Hutchinson M.I."/>
            <person name="Powell A.J."/>
            <person name="Barry K."/>
            <person name="Miller A.N."/>
            <person name="Grigoriev I.V."/>
            <person name="Debuchy R."/>
            <person name="Gladieux P."/>
            <person name="Thoren M.H."/>
            <person name="Johannesson H."/>
        </authorList>
    </citation>
    <scope>NUCLEOTIDE SEQUENCE</scope>
    <source>
        <strain evidence="2">CBS 560.94</strain>
    </source>
</reference>
<feature type="compositionally biased region" description="Polar residues" evidence="1">
    <location>
        <begin position="1"/>
        <end position="26"/>
    </location>
</feature>
<name>A0AAE0JJ97_9PEZI</name>
<evidence type="ECO:0000256" key="1">
    <source>
        <dbReference type="SAM" id="MobiDB-lite"/>
    </source>
</evidence>
<accession>A0AAE0JJ97</accession>
<feature type="region of interest" description="Disordered" evidence="1">
    <location>
        <begin position="119"/>
        <end position="144"/>
    </location>
</feature>
<dbReference type="GeneID" id="87866540"/>
<dbReference type="RefSeq" id="XP_062683681.1">
    <property type="nucleotide sequence ID" value="XM_062829386.1"/>
</dbReference>
<evidence type="ECO:0000313" key="3">
    <source>
        <dbReference type="Proteomes" id="UP001278500"/>
    </source>
</evidence>
<organism evidence="2 3">
    <name type="scientific">Neurospora tetraspora</name>
    <dbReference type="NCBI Taxonomy" id="94610"/>
    <lineage>
        <taxon>Eukaryota</taxon>
        <taxon>Fungi</taxon>
        <taxon>Dikarya</taxon>
        <taxon>Ascomycota</taxon>
        <taxon>Pezizomycotina</taxon>
        <taxon>Sordariomycetes</taxon>
        <taxon>Sordariomycetidae</taxon>
        <taxon>Sordariales</taxon>
        <taxon>Sordariaceae</taxon>
        <taxon>Neurospora</taxon>
    </lineage>
</organism>
<reference evidence="2" key="1">
    <citation type="journal article" date="2023" name="Mol. Phylogenet. Evol.">
        <title>Genome-scale phylogeny and comparative genomics of the fungal order Sordariales.</title>
        <authorList>
            <person name="Hensen N."/>
            <person name="Bonometti L."/>
            <person name="Westerberg I."/>
            <person name="Brannstrom I.O."/>
            <person name="Guillou S."/>
            <person name="Cros-Aarteil S."/>
            <person name="Calhoun S."/>
            <person name="Haridas S."/>
            <person name="Kuo A."/>
            <person name="Mondo S."/>
            <person name="Pangilinan J."/>
            <person name="Riley R."/>
            <person name="LaButti K."/>
            <person name="Andreopoulos B."/>
            <person name="Lipzen A."/>
            <person name="Chen C."/>
            <person name="Yan M."/>
            <person name="Daum C."/>
            <person name="Ng V."/>
            <person name="Clum A."/>
            <person name="Steindorff A."/>
            <person name="Ohm R.A."/>
            <person name="Martin F."/>
            <person name="Silar P."/>
            <person name="Natvig D.O."/>
            <person name="Lalanne C."/>
            <person name="Gautier V."/>
            <person name="Ament-Velasquez S.L."/>
            <person name="Kruys A."/>
            <person name="Hutchinson M.I."/>
            <person name="Powell A.J."/>
            <person name="Barry K."/>
            <person name="Miller A.N."/>
            <person name="Grigoriev I.V."/>
            <person name="Debuchy R."/>
            <person name="Gladieux P."/>
            <person name="Hiltunen Thoren M."/>
            <person name="Johannesson H."/>
        </authorList>
    </citation>
    <scope>NUCLEOTIDE SEQUENCE</scope>
    <source>
        <strain evidence="2">CBS 560.94</strain>
    </source>
</reference>
<sequence>MSTYPTPKSPTAQSGKAPDPSQSPELSDSEFLEDAALTASPKTSSGARPAIFSALGLDFGPRVCTPQNTPMAGSQQSMTSETAVAGTPSEGGFETSSTRAKRRFPAAKITETYNANKRMRLSDHNGGEVPAAASDKEATPKREDSLISHLSAAPAPPQQPVPVSRGDETFEFIDLKCGERQQVINTTGRTIDCTVTQGLVRVTLANPMLRVFTLGAKAFFKLEEGDVCTMVNAANWGQTAVIFLLGKPVAGRV</sequence>
<feature type="compositionally biased region" description="Basic and acidic residues" evidence="1">
    <location>
        <begin position="134"/>
        <end position="144"/>
    </location>
</feature>
<feature type="compositionally biased region" description="Polar residues" evidence="1">
    <location>
        <begin position="65"/>
        <end position="82"/>
    </location>
</feature>
<evidence type="ECO:0000313" key="2">
    <source>
        <dbReference type="EMBL" id="KAK3350386.1"/>
    </source>
</evidence>
<proteinExistence type="predicted"/>
<dbReference type="AlphaFoldDB" id="A0AAE0JJ97"/>
<dbReference type="Proteomes" id="UP001278500">
    <property type="component" value="Unassembled WGS sequence"/>
</dbReference>
<keyword evidence="3" id="KW-1185">Reference proteome</keyword>
<feature type="region of interest" description="Disordered" evidence="1">
    <location>
        <begin position="1"/>
        <end position="100"/>
    </location>
</feature>
<gene>
    <name evidence="2" type="ORF">B0H65DRAFT_545510</name>
</gene>
<dbReference type="EMBL" id="JAUEPP010000002">
    <property type="protein sequence ID" value="KAK3350386.1"/>
    <property type="molecule type" value="Genomic_DNA"/>
</dbReference>
<comment type="caution">
    <text evidence="2">The sequence shown here is derived from an EMBL/GenBank/DDBJ whole genome shotgun (WGS) entry which is preliminary data.</text>
</comment>
<protein>
    <submittedName>
        <fullName evidence="2">Uncharacterized protein</fullName>
    </submittedName>
</protein>